<evidence type="ECO:0000313" key="6">
    <source>
        <dbReference type="EMBL" id="NDY96832.1"/>
    </source>
</evidence>
<dbReference type="SUPFAM" id="SSF53720">
    <property type="entry name" value="ALDH-like"/>
    <property type="match status" value="1"/>
</dbReference>
<dbReference type="AlphaFoldDB" id="A0A845V2J8"/>
<evidence type="ECO:0000256" key="2">
    <source>
        <dbReference type="ARBA" id="ARBA00023002"/>
    </source>
</evidence>
<evidence type="ECO:0000256" key="3">
    <source>
        <dbReference type="PROSITE-ProRule" id="PRU10007"/>
    </source>
</evidence>
<dbReference type="CDD" id="cd07147">
    <property type="entry name" value="ALDH_F21_RNP123"/>
    <property type="match status" value="1"/>
</dbReference>
<sequence length="476" mass="52244">MSISTYPFYLANRAVHANTDLAVEDKHTGQTAYRVARAGAAEVEQAIAAAVDARQAMAELPSHRRRDVLQHCVDRFQERRDELIEVLIVEGGKVITDATGEVGRLIETFQIAAEEATRIGGEVLPMDITPRAERFWGMWKRVPIGPVSLITPFNFPYNLVAHKVAPAIAAGCPFVLKPASKTPVGALLIGEILAECDLPEGAFSILPADREASAAFTEDERFKLLSFTGSDEVGWALKARAGKKPVVMELGGNAACLVDADADIDHAVDRLTFGAFYQSGQSCISVQRVQVHESIYDTLRDKLIEKVGGLKKGDPRDSDTFIGPLISEGDAERVVDWIAEAVDKGARCLVGGKREGRIVTPAILENVDRDCRVYDNEVFGPVLVIEPFSDFDQALEIINDSRYGLQAGLFLRDIDKMHRAWNRLDVGGVVINDVPAFRVDHMPYGGVKDSGLGREGIRFAVEDMTEIRMLAVRNMR</sequence>
<dbReference type="PROSITE" id="PS00687">
    <property type="entry name" value="ALDEHYDE_DEHYDR_GLU"/>
    <property type="match status" value="1"/>
</dbReference>
<evidence type="ECO:0000313" key="7">
    <source>
        <dbReference type="Proteomes" id="UP000484885"/>
    </source>
</evidence>
<dbReference type="InterPro" id="IPR051020">
    <property type="entry name" value="ALDH-related_metabolic_enz"/>
</dbReference>
<dbReference type="GO" id="GO:0008911">
    <property type="term" value="F:lactaldehyde dehydrogenase (NAD+) activity"/>
    <property type="evidence" value="ECO:0007669"/>
    <property type="project" value="TreeGrafter"/>
</dbReference>
<dbReference type="InterPro" id="IPR016163">
    <property type="entry name" value="Ald_DH_C"/>
</dbReference>
<name>A0A845V2J8_9GAMM</name>
<dbReference type="InterPro" id="IPR029510">
    <property type="entry name" value="Ald_DH_CS_GLU"/>
</dbReference>
<feature type="domain" description="Aldehyde dehydrogenase" evidence="5">
    <location>
        <begin position="20"/>
        <end position="469"/>
    </location>
</feature>
<dbReference type="Proteomes" id="UP000484885">
    <property type="component" value="Unassembled WGS sequence"/>
</dbReference>
<dbReference type="EMBL" id="JAAGSC010000044">
    <property type="protein sequence ID" value="NDY96832.1"/>
    <property type="molecule type" value="Genomic_DNA"/>
</dbReference>
<dbReference type="RefSeq" id="WP_164212221.1">
    <property type="nucleotide sequence ID" value="NZ_JAAGSC010000044.1"/>
</dbReference>
<evidence type="ECO:0000256" key="1">
    <source>
        <dbReference type="ARBA" id="ARBA00009986"/>
    </source>
</evidence>
<protein>
    <submittedName>
        <fullName evidence="6">Aldehyde dehydrogenase family protein</fullName>
    </submittedName>
</protein>
<dbReference type="PANTHER" id="PTHR42991:SF1">
    <property type="entry name" value="ALDEHYDE DEHYDROGENASE"/>
    <property type="match status" value="1"/>
</dbReference>
<comment type="caution">
    <text evidence="6">The sequence shown here is derived from an EMBL/GenBank/DDBJ whole genome shotgun (WGS) entry which is preliminary data.</text>
</comment>
<keyword evidence="7" id="KW-1185">Reference proteome</keyword>
<dbReference type="Gene3D" id="3.40.605.10">
    <property type="entry name" value="Aldehyde Dehydrogenase, Chain A, domain 1"/>
    <property type="match status" value="1"/>
</dbReference>
<dbReference type="InterPro" id="IPR015590">
    <property type="entry name" value="Aldehyde_DH_dom"/>
</dbReference>
<dbReference type="InterPro" id="IPR016162">
    <property type="entry name" value="Ald_DH_N"/>
</dbReference>
<dbReference type="PANTHER" id="PTHR42991">
    <property type="entry name" value="ALDEHYDE DEHYDROGENASE"/>
    <property type="match status" value="1"/>
</dbReference>
<dbReference type="Pfam" id="PF00171">
    <property type="entry name" value="Aldedh"/>
    <property type="match status" value="1"/>
</dbReference>
<comment type="similarity">
    <text evidence="1 4">Belongs to the aldehyde dehydrogenase family.</text>
</comment>
<evidence type="ECO:0000259" key="5">
    <source>
        <dbReference type="Pfam" id="PF00171"/>
    </source>
</evidence>
<organism evidence="6 7">
    <name type="scientific">Wenzhouxiangella limi</name>
    <dbReference type="NCBI Taxonomy" id="2707351"/>
    <lineage>
        <taxon>Bacteria</taxon>
        <taxon>Pseudomonadati</taxon>
        <taxon>Pseudomonadota</taxon>
        <taxon>Gammaproteobacteria</taxon>
        <taxon>Chromatiales</taxon>
        <taxon>Wenzhouxiangellaceae</taxon>
        <taxon>Wenzhouxiangella</taxon>
    </lineage>
</organism>
<dbReference type="InterPro" id="IPR016161">
    <property type="entry name" value="Ald_DH/histidinol_DH"/>
</dbReference>
<evidence type="ECO:0000256" key="4">
    <source>
        <dbReference type="RuleBase" id="RU003345"/>
    </source>
</evidence>
<proteinExistence type="inferred from homology"/>
<keyword evidence="2 4" id="KW-0560">Oxidoreductase</keyword>
<dbReference type="FunFam" id="3.40.605.10:FF:000020">
    <property type="entry name" value="Aldehyde dehydrogenase"/>
    <property type="match status" value="1"/>
</dbReference>
<accession>A0A845V2J8</accession>
<gene>
    <name evidence="6" type="ORF">G3I74_13950</name>
</gene>
<dbReference type="Gene3D" id="3.40.309.10">
    <property type="entry name" value="Aldehyde Dehydrogenase, Chain A, domain 2"/>
    <property type="match status" value="1"/>
</dbReference>
<feature type="active site" evidence="3">
    <location>
        <position position="249"/>
    </location>
</feature>
<reference evidence="6 7" key="1">
    <citation type="submission" date="2020-02" db="EMBL/GenBank/DDBJ databases">
        <authorList>
            <person name="Zhang X.-Y."/>
        </authorList>
    </citation>
    <scope>NUCLEOTIDE SEQUENCE [LARGE SCALE GENOMIC DNA]</scope>
    <source>
        <strain evidence="6 7">C33</strain>
    </source>
</reference>